<evidence type="ECO:0000256" key="1">
    <source>
        <dbReference type="SAM" id="Phobius"/>
    </source>
</evidence>
<feature type="transmembrane region" description="Helical" evidence="1">
    <location>
        <begin position="38"/>
        <end position="61"/>
    </location>
</feature>
<sequence>MVWQLVTFGNLLTALTYAVIATLMAVRLHRTEQLSFHANPLGLAMTLVMATVAIRGAWGGLQMLLPSIGVENEAGLALREALTFASVPLPFVAAAVGLLYLGLRRRADAETGPASLYPDRALQRQRALEINDNIVQGLLAARELDGLGRDDEARVVLDGTLQQAQRMMSELVPGEVQPGSLRRTTPA</sequence>
<dbReference type="AlphaFoldDB" id="A0A660LEV0"/>
<name>A0A660LEV0_9ACTN</name>
<dbReference type="EMBL" id="RBIL01000001">
    <property type="protein sequence ID" value="RKQ93099.1"/>
    <property type="molecule type" value="Genomic_DNA"/>
</dbReference>
<keyword evidence="1" id="KW-0812">Transmembrane</keyword>
<reference evidence="2 3" key="1">
    <citation type="submission" date="2018-10" db="EMBL/GenBank/DDBJ databases">
        <title>Genomic Encyclopedia of Archaeal and Bacterial Type Strains, Phase II (KMG-II): from individual species to whole genera.</title>
        <authorList>
            <person name="Goeker M."/>
        </authorList>
    </citation>
    <scope>NUCLEOTIDE SEQUENCE [LARGE SCALE GENOMIC DNA]</scope>
    <source>
        <strain evidence="2 3">DSM 14954</strain>
    </source>
</reference>
<protein>
    <submittedName>
        <fullName evidence="2">Uncharacterized protein</fullName>
    </submittedName>
</protein>
<evidence type="ECO:0000313" key="2">
    <source>
        <dbReference type="EMBL" id="RKQ93099.1"/>
    </source>
</evidence>
<dbReference type="Proteomes" id="UP000278962">
    <property type="component" value="Unassembled WGS sequence"/>
</dbReference>
<accession>A0A660LEV0</accession>
<keyword evidence="3" id="KW-1185">Reference proteome</keyword>
<gene>
    <name evidence="2" type="ORF">C8N24_2959</name>
</gene>
<comment type="caution">
    <text evidence="2">The sequence shown here is derived from an EMBL/GenBank/DDBJ whole genome shotgun (WGS) entry which is preliminary data.</text>
</comment>
<dbReference type="RefSeq" id="WP_121250917.1">
    <property type="nucleotide sequence ID" value="NZ_RBIL01000001.1"/>
</dbReference>
<dbReference type="OrthoDB" id="9770473at2"/>
<feature type="transmembrane region" description="Helical" evidence="1">
    <location>
        <begin position="6"/>
        <end position="26"/>
    </location>
</feature>
<keyword evidence="1" id="KW-1133">Transmembrane helix</keyword>
<evidence type="ECO:0000313" key="3">
    <source>
        <dbReference type="Proteomes" id="UP000278962"/>
    </source>
</evidence>
<proteinExistence type="predicted"/>
<organism evidence="2 3">
    <name type="scientific">Solirubrobacter pauli</name>
    <dbReference type="NCBI Taxonomy" id="166793"/>
    <lineage>
        <taxon>Bacteria</taxon>
        <taxon>Bacillati</taxon>
        <taxon>Actinomycetota</taxon>
        <taxon>Thermoleophilia</taxon>
        <taxon>Solirubrobacterales</taxon>
        <taxon>Solirubrobacteraceae</taxon>
        <taxon>Solirubrobacter</taxon>
    </lineage>
</organism>
<keyword evidence="1" id="KW-0472">Membrane</keyword>
<feature type="transmembrane region" description="Helical" evidence="1">
    <location>
        <begin position="81"/>
        <end position="103"/>
    </location>
</feature>